<dbReference type="AlphaFoldDB" id="A0A0M9VR13"/>
<feature type="chain" id="PRO_5005732612" description="Protein disulfide-isomerase" evidence="15">
    <location>
        <begin position="21"/>
        <end position="500"/>
    </location>
</feature>
<dbReference type="CDD" id="cd02995">
    <property type="entry name" value="PDI_a_PDI_a'_C"/>
    <property type="match status" value="1"/>
</dbReference>
<dbReference type="Pfam" id="PF00085">
    <property type="entry name" value="Thioredoxin"/>
    <property type="match status" value="2"/>
</dbReference>
<dbReference type="PRINTS" id="PR00421">
    <property type="entry name" value="THIOREDOXIN"/>
</dbReference>
<dbReference type="EC" id="5.3.4.1" evidence="5 15"/>
<evidence type="ECO:0000256" key="3">
    <source>
        <dbReference type="ARBA" id="ARBA00004319"/>
    </source>
</evidence>
<evidence type="ECO:0000256" key="6">
    <source>
        <dbReference type="ARBA" id="ARBA00022729"/>
    </source>
</evidence>
<feature type="domain" description="Thioredoxin" evidence="16">
    <location>
        <begin position="317"/>
        <end position="478"/>
    </location>
</feature>
<dbReference type="PROSITE" id="PS00194">
    <property type="entry name" value="THIOREDOXIN_1"/>
    <property type="match status" value="2"/>
</dbReference>
<dbReference type="PROSITE" id="PS51352">
    <property type="entry name" value="THIOREDOXIN_2"/>
    <property type="match status" value="2"/>
</dbReference>
<dbReference type="CDD" id="cd02961">
    <property type="entry name" value="PDI_a_family"/>
    <property type="match status" value="1"/>
</dbReference>
<dbReference type="FunFam" id="3.40.30.10:FF:000185">
    <property type="entry name" value="Protein disulfide-isomerase"/>
    <property type="match status" value="1"/>
</dbReference>
<dbReference type="CDD" id="cd02981">
    <property type="entry name" value="PDI_b_family"/>
    <property type="match status" value="1"/>
</dbReference>
<comment type="similarity">
    <text evidence="4 14">Belongs to the protein disulfide isomerase family.</text>
</comment>
<evidence type="ECO:0000256" key="13">
    <source>
        <dbReference type="PIRSR" id="PIRSR605792-51"/>
    </source>
</evidence>
<evidence type="ECO:0000256" key="2">
    <source>
        <dbReference type="ARBA" id="ARBA00002692"/>
    </source>
</evidence>
<keyword evidence="11 13" id="KW-0676">Redox-active center</keyword>
<dbReference type="GO" id="GO:0034976">
    <property type="term" value="P:response to endoplasmic reticulum stress"/>
    <property type="evidence" value="ECO:0007669"/>
    <property type="project" value="TreeGrafter"/>
</dbReference>
<comment type="catalytic activity">
    <reaction evidence="1 15">
        <text>Catalyzes the rearrangement of -S-S- bonds in proteins.</text>
        <dbReference type="EC" id="5.3.4.1"/>
    </reaction>
</comment>
<dbReference type="STRING" id="77020.A0A0M9VR13"/>
<evidence type="ECO:0000256" key="15">
    <source>
        <dbReference type="RuleBase" id="RU361130"/>
    </source>
</evidence>
<organism evidence="17 18">
    <name type="scientific">Malassezia pachydermatis</name>
    <dbReference type="NCBI Taxonomy" id="77020"/>
    <lineage>
        <taxon>Eukaryota</taxon>
        <taxon>Fungi</taxon>
        <taxon>Dikarya</taxon>
        <taxon>Basidiomycota</taxon>
        <taxon>Ustilaginomycotina</taxon>
        <taxon>Malasseziomycetes</taxon>
        <taxon>Malasseziales</taxon>
        <taxon>Malasseziaceae</taxon>
        <taxon>Malassezia</taxon>
    </lineage>
</organism>
<dbReference type="PANTHER" id="PTHR18929">
    <property type="entry name" value="PROTEIN DISULFIDE ISOMERASE"/>
    <property type="match status" value="1"/>
</dbReference>
<evidence type="ECO:0000256" key="1">
    <source>
        <dbReference type="ARBA" id="ARBA00001182"/>
    </source>
</evidence>
<dbReference type="InterPro" id="IPR005788">
    <property type="entry name" value="PDI_thioredoxin-like_dom"/>
</dbReference>
<feature type="disulfide bond" description="Redox-active" evidence="13">
    <location>
        <begin position="392"/>
        <end position="395"/>
    </location>
</feature>
<comment type="caution">
    <text evidence="17">The sequence shown here is derived from an EMBL/GenBank/DDBJ whole genome shotgun (WGS) entry which is preliminary data.</text>
</comment>
<proteinExistence type="inferred from homology"/>
<dbReference type="InterPro" id="IPR017937">
    <property type="entry name" value="Thioredoxin_CS"/>
</dbReference>
<gene>
    <name evidence="17" type="ORF">Malapachy_3446</name>
</gene>
<comment type="subcellular location">
    <subcellularLocation>
        <location evidence="3">Endoplasmic reticulum lumen</location>
    </subcellularLocation>
</comment>
<dbReference type="Gene3D" id="3.40.30.10">
    <property type="entry name" value="Glutaredoxin"/>
    <property type="match status" value="4"/>
</dbReference>
<evidence type="ECO:0000256" key="5">
    <source>
        <dbReference type="ARBA" id="ARBA00012723"/>
    </source>
</evidence>
<protein>
    <recommendedName>
        <fullName evidence="12 15">Protein disulfide-isomerase</fullName>
        <ecNumber evidence="5 15">5.3.4.1</ecNumber>
    </recommendedName>
</protein>
<keyword evidence="7" id="KW-0677">Repeat</keyword>
<dbReference type="PANTHER" id="PTHR18929:SF132">
    <property type="entry name" value="PROTEIN DISULFIDE-ISOMERASE A3"/>
    <property type="match status" value="1"/>
</dbReference>
<dbReference type="EMBL" id="LGAV01000001">
    <property type="protein sequence ID" value="KOS15982.1"/>
    <property type="molecule type" value="Genomic_DNA"/>
</dbReference>
<evidence type="ECO:0000256" key="4">
    <source>
        <dbReference type="ARBA" id="ARBA00006347"/>
    </source>
</evidence>
<dbReference type="FunFam" id="3.40.30.10:FF:000017">
    <property type="entry name" value="Protein disulfide-isomerase A4"/>
    <property type="match status" value="1"/>
</dbReference>
<dbReference type="InterPro" id="IPR036249">
    <property type="entry name" value="Thioredoxin-like_sf"/>
</dbReference>
<dbReference type="Proteomes" id="UP000037751">
    <property type="component" value="Unassembled WGS sequence"/>
</dbReference>
<dbReference type="InterPro" id="IPR013766">
    <property type="entry name" value="Thioredoxin_domain"/>
</dbReference>
<feature type="signal peptide" evidence="15">
    <location>
        <begin position="1"/>
        <end position="20"/>
    </location>
</feature>
<dbReference type="SUPFAM" id="SSF52833">
    <property type="entry name" value="Thioredoxin-like"/>
    <property type="match status" value="4"/>
</dbReference>
<dbReference type="NCBIfam" id="TIGR01130">
    <property type="entry name" value="ER_PDI_fam"/>
    <property type="match status" value="1"/>
</dbReference>
<reference evidence="17 18" key="1">
    <citation type="submission" date="2015-07" db="EMBL/GenBank/DDBJ databases">
        <title>Draft Genome Sequence of Malassezia furfur CBS1878 and Malassezia pachydermatis CBS1879.</title>
        <authorList>
            <person name="Triana S."/>
            <person name="Ohm R."/>
            <person name="Gonzalez A."/>
            <person name="DeCock H."/>
            <person name="Restrepo S."/>
            <person name="Celis A."/>
        </authorList>
    </citation>
    <scope>NUCLEOTIDE SEQUENCE [LARGE SCALE GENOMIC DNA]</scope>
    <source>
        <strain evidence="17 18">CBS 1879</strain>
    </source>
</reference>
<dbReference type="GeneID" id="28729791"/>
<keyword evidence="18" id="KW-1185">Reference proteome</keyword>
<name>A0A0M9VR13_9BASI</name>
<dbReference type="VEuPathDB" id="FungiDB:Malapachy_3446"/>
<evidence type="ECO:0000256" key="11">
    <source>
        <dbReference type="ARBA" id="ARBA00023284"/>
    </source>
</evidence>
<accession>A0A0M9VR13</accession>
<evidence type="ECO:0000256" key="14">
    <source>
        <dbReference type="RuleBase" id="RU004208"/>
    </source>
</evidence>
<dbReference type="CDD" id="cd02982">
    <property type="entry name" value="PDI_b'_family"/>
    <property type="match status" value="1"/>
</dbReference>
<dbReference type="GO" id="GO:0006457">
    <property type="term" value="P:protein folding"/>
    <property type="evidence" value="ECO:0007669"/>
    <property type="project" value="TreeGrafter"/>
</dbReference>
<feature type="domain" description="Thioredoxin" evidence="16">
    <location>
        <begin position="7"/>
        <end position="132"/>
    </location>
</feature>
<dbReference type="NCBIfam" id="TIGR01126">
    <property type="entry name" value="pdi_dom"/>
    <property type="match status" value="1"/>
</dbReference>
<keyword evidence="6 15" id="KW-0732">Signal</keyword>
<evidence type="ECO:0000313" key="18">
    <source>
        <dbReference type="Proteomes" id="UP000037751"/>
    </source>
</evidence>
<evidence type="ECO:0000313" key="17">
    <source>
        <dbReference type="EMBL" id="KOS15982.1"/>
    </source>
</evidence>
<evidence type="ECO:0000259" key="16">
    <source>
        <dbReference type="PROSITE" id="PS51352"/>
    </source>
</evidence>
<evidence type="ECO:0000256" key="10">
    <source>
        <dbReference type="ARBA" id="ARBA00023235"/>
    </source>
</evidence>
<feature type="disulfide bond" description="Redox-active" evidence="13">
    <location>
        <begin position="55"/>
        <end position="58"/>
    </location>
</feature>
<sequence>MRGIRGWTLAATLAALSVYASETEKSDVVSLTKSSFHDFVNHADLSLVEFFAPWCGHCQALAPHYEEAATDLLKQDIKLAKVDCTVEESLCSDNEVTGFPTLKVFRQGKASPYTGPRKTEGIVSYMLKQQMPAVSDVTADSLEDFKAKDKLVIVGYIDASDAKSQEELKAFAEDNRDTFMVGMSSSKELAAEQGVKVPSIVVYRTFDEPKAVQTPKGKTLTKEEIQSFINVESLPLIDEVNAENFMKYAMTGTPLAYYFVDPESPKREEEVKKLAEVAREFRGKVNLVWIDSVKFVQHAKALNLPGDSWPAFAIQNMETGAKYPLTNLGKDVAGSVRTFLTKFVAGKVQPSIKSAPVPSQSSSLIEVVSDEFDKWVLDDSRDVLLELFAPWCGHCKRLAPTYEKLAELYNSDADASKLVRIAKMDGTENDIPPHADITLTGFPTLVLKPAGKGVKEFIVYEGDRTLESLIDFIASKGKHKASVTVAPPSNDETSSPHDEL</sequence>
<dbReference type="InterPro" id="IPR005792">
    <property type="entry name" value="Prot_disulphide_isomerase"/>
</dbReference>
<evidence type="ECO:0000256" key="7">
    <source>
        <dbReference type="ARBA" id="ARBA00022737"/>
    </source>
</evidence>
<dbReference type="RefSeq" id="XP_017993614.1">
    <property type="nucleotide sequence ID" value="XM_018137915.1"/>
</dbReference>
<keyword evidence="9 13" id="KW-1015">Disulfide bond</keyword>
<dbReference type="GO" id="GO:0003756">
    <property type="term" value="F:protein disulfide isomerase activity"/>
    <property type="evidence" value="ECO:0007669"/>
    <property type="project" value="UniProtKB-EC"/>
</dbReference>
<dbReference type="OrthoDB" id="427280at2759"/>
<evidence type="ECO:0000256" key="8">
    <source>
        <dbReference type="ARBA" id="ARBA00022824"/>
    </source>
</evidence>
<comment type="function">
    <text evidence="2">Participates in the folding of proteins containing disulfide bonds, may be involved in glycosylation, prolyl hydroxylation and triglyceride transfer.</text>
</comment>
<keyword evidence="10 15" id="KW-0413">Isomerase</keyword>
<dbReference type="GO" id="GO:0005788">
    <property type="term" value="C:endoplasmic reticulum lumen"/>
    <property type="evidence" value="ECO:0007669"/>
    <property type="project" value="UniProtKB-SubCell"/>
</dbReference>
<dbReference type="Pfam" id="PF13848">
    <property type="entry name" value="Thioredoxin_6"/>
    <property type="match status" value="1"/>
</dbReference>
<evidence type="ECO:0000256" key="12">
    <source>
        <dbReference type="ARBA" id="ARBA00039846"/>
    </source>
</evidence>
<keyword evidence="8" id="KW-0256">Endoplasmic reticulum</keyword>
<evidence type="ECO:0000256" key="9">
    <source>
        <dbReference type="ARBA" id="ARBA00023157"/>
    </source>
</evidence>